<dbReference type="RefSeq" id="WP_272524686.1">
    <property type="nucleotide sequence ID" value="NZ_JARRYG010000011.1"/>
</dbReference>
<feature type="transmembrane region" description="Helical" evidence="1">
    <location>
        <begin position="153"/>
        <end position="170"/>
    </location>
</feature>
<dbReference type="Proteomes" id="UP001156701">
    <property type="component" value="Unassembled WGS sequence"/>
</dbReference>
<feature type="transmembrane region" description="Helical" evidence="1">
    <location>
        <begin position="213"/>
        <end position="236"/>
    </location>
</feature>
<reference evidence="2" key="1">
    <citation type="submission" date="2023-03" db="EMBL/GenBank/DDBJ databases">
        <title>a new species belonging to Providencia genus.</title>
        <authorList>
            <person name="Yang W."/>
            <person name="Hu F."/>
            <person name="Shen S."/>
            <person name="Ding L."/>
            <person name="Yin D."/>
        </authorList>
    </citation>
    <scope>NUCLEOTIDE SEQUENCE</scope>
    <source>
        <strain evidence="2">CRE-3FA-0001</strain>
    </source>
</reference>
<name>A0AA42FI16_9GAMM</name>
<feature type="transmembrane region" description="Helical" evidence="1">
    <location>
        <begin position="29"/>
        <end position="47"/>
    </location>
</feature>
<feature type="transmembrane region" description="Helical" evidence="1">
    <location>
        <begin position="111"/>
        <end position="133"/>
    </location>
</feature>
<protein>
    <recommendedName>
        <fullName evidence="4">Wzy</fullName>
    </recommendedName>
</protein>
<organism evidence="2 3">
    <name type="scientific">Providencia huashanensis</name>
    <dbReference type="NCBI Taxonomy" id="3037798"/>
    <lineage>
        <taxon>Bacteria</taxon>
        <taxon>Pseudomonadati</taxon>
        <taxon>Pseudomonadota</taxon>
        <taxon>Gammaproteobacteria</taxon>
        <taxon>Enterobacterales</taxon>
        <taxon>Morganellaceae</taxon>
        <taxon>Providencia</taxon>
    </lineage>
</organism>
<evidence type="ECO:0000313" key="2">
    <source>
        <dbReference type="EMBL" id="MDG4696926.1"/>
    </source>
</evidence>
<sequence length="366" mass="42843">MSKNLSYYFLCIPPLFYLNIFGYDNIGSILSLVGLTIAIIFYFPFNLSLNPKKITLLFFIFIFIFYLFSNNILLNPQLNAFSGIYWWIYLFISILIFSPPPKRLLEKLSHCTIITSIFILLLDCYYRFFINAIEKNDIGRYAYKFGLIDMDSNFSGIYASLIFFYCLFLRKVCYKYTLIYMIVLYMLVLSSLSLAAISITTILFIYFRLSKKIKIYLLPIGIFCMILSSSFIIHMIEMDDSGSTKINFIKRGFEILISRDIFTTLFGTGLFSVKLNGYEPHIVILQLLLQLGLIGFILYYLIQFILIINYKRILIYVVLPFFLIGFSVASISSPIFTTIIILLYYQSFYIQNDDSKFHVPYRELIN</sequence>
<accession>A0AA42FI16</accession>
<keyword evidence="1" id="KW-1133">Transmembrane helix</keyword>
<feature type="transmembrane region" description="Helical" evidence="1">
    <location>
        <begin position="314"/>
        <end position="345"/>
    </location>
</feature>
<comment type="caution">
    <text evidence="2">The sequence shown here is derived from an EMBL/GenBank/DDBJ whole genome shotgun (WGS) entry which is preliminary data.</text>
</comment>
<feature type="transmembrane region" description="Helical" evidence="1">
    <location>
        <begin position="80"/>
        <end position="99"/>
    </location>
</feature>
<dbReference type="AlphaFoldDB" id="A0AA42FI16"/>
<proteinExistence type="predicted"/>
<dbReference type="EMBL" id="JARRYG010000011">
    <property type="protein sequence ID" value="MDG4696926.1"/>
    <property type="molecule type" value="Genomic_DNA"/>
</dbReference>
<feature type="transmembrane region" description="Helical" evidence="1">
    <location>
        <begin position="54"/>
        <end position="74"/>
    </location>
</feature>
<feature type="transmembrane region" description="Helical" evidence="1">
    <location>
        <begin position="7"/>
        <end position="23"/>
    </location>
</feature>
<keyword evidence="1" id="KW-0812">Transmembrane</keyword>
<feature type="transmembrane region" description="Helical" evidence="1">
    <location>
        <begin position="281"/>
        <end position="302"/>
    </location>
</feature>
<feature type="transmembrane region" description="Helical" evidence="1">
    <location>
        <begin position="182"/>
        <end position="207"/>
    </location>
</feature>
<keyword evidence="1" id="KW-0472">Membrane</keyword>
<feature type="transmembrane region" description="Helical" evidence="1">
    <location>
        <begin position="256"/>
        <end position="275"/>
    </location>
</feature>
<evidence type="ECO:0008006" key="4">
    <source>
        <dbReference type="Google" id="ProtNLM"/>
    </source>
</evidence>
<evidence type="ECO:0000313" key="3">
    <source>
        <dbReference type="Proteomes" id="UP001156701"/>
    </source>
</evidence>
<evidence type="ECO:0000256" key="1">
    <source>
        <dbReference type="SAM" id="Phobius"/>
    </source>
</evidence>
<gene>
    <name evidence="2" type="ORF">P7V44_11820</name>
</gene>